<protein>
    <submittedName>
        <fullName evidence="2">Uncharacterized protein</fullName>
    </submittedName>
</protein>
<feature type="signal peptide" evidence="1">
    <location>
        <begin position="1"/>
        <end position="22"/>
    </location>
</feature>
<organism evidence="2 3">
    <name type="scientific">Crinalium epipsammum PCC 9333</name>
    <dbReference type="NCBI Taxonomy" id="1173022"/>
    <lineage>
        <taxon>Bacteria</taxon>
        <taxon>Bacillati</taxon>
        <taxon>Cyanobacteriota</taxon>
        <taxon>Cyanophyceae</taxon>
        <taxon>Gomontiellales</taxon>
        <taxon>Gomontiellaceae</taxon>
        <taxon>Crinalium</taxon>
    </lineage>
</organism>
<dbReference type="HOGENOM" id="CLU_1486711_0_0_3"/>
<accession>K9W3M1</accession>
<reference evidence="2 3" key="1">
    <citation type="submission" date="2012-06" db="EMBL/GenBank/DDBJ databases">
        <title>Finished chromosome of genome of Crinalium epipsammum PCC 9333.</title>
        <authorList>
            <consortium name="US DOE Joint Genome Institute"/>
            <person name="Gugger M."/>
            <person name="Coursin T."/>
            <person name="Rippka R."/>
            <person name="Tandeau De Marsac N."/>
            <person name="Huntemann M."/>
            <person name="Wei C.-L."/>
            <person name="Han J."/>
            <person name="Detter J.C."/>
            <person name="Han C."/>
            <person name="Tapia R."/>
            <person name="Davenport K."/>
            <person name="Daligault H."/>
            <person name="Erkkila T."/>
            <person name="Gu W."/>
            <person name="Munk A.C.C."/>
            <person name="Teshima H."/>
            <person name="Xu Y."/>
            <person name="Chain P."/>
            <person name="Chen A."/>
            <person name="Krypides N."/>
            <person name="Mavromatis K."/>
            <person name="Markowitz V."/>
            <person name="Szeto E."/>
            <person name="Ivanova N."/>
            <person name="Mikhailova N."/>
            <person name="Ovchinnikova G."/>
            <person name="Pagani I."/>
            <person name="Pati A."/>
            <person name="Goodwin L."/>
            <person name="Peters L."/>
            <person name="Pitluck S."/>
            <person name="Woyke T."/>
            <person name="Kerfeld C."/>
        </authorList>
    </citation>
    <scope>NUCLEOTIDE SEQUENCE [LARGE SCALE GENOMIC DNA]</scope>
    <source>
        <strain evidence="2 3">PCC 9333</strain>
    </source>
</reference>
<dbReference type="AlphaFoldDB" id="K9W3M1"/>
<dbReference type="RefSeq" id="WP_015204494.1">
    <property type="nucleotide sequence ID" value="NC_019753.1"/>
</dbReference>
<evidence type="ECO:0000256" key="1">
    <source>
        <dbReference type="SAM" id="SignalP"/>
    </source>
</evidence>
<name>K9W3M1_9CYAN</name>
<dbReference type="Proteomes" id="UP000010472">
    <property type="component" value="Chromosome"/>
</dbReference>
<keyword evidence="3" id="KW-1185">Reference proteome</keyword>
<dbReference type="EMBL" id="CP003620">
    <property type="protein sequence ID" value="AFZ14389.1"/>
    <property type="molecule type" value="Genomic_DNA"/>
</dbReference>
<evidence type="ECO:0000313" key="2">
    <source>
        <dbReference type="EMBL" id="AFZ14389.1"/>
    </source>
</evidence>
<dbReference type="STRING" id="1173022.Cri9333_3566"/>
<feature type="chain" id="PRO_5003937187" evidence="1">
    <location>
        <begin position="23"/>
        <end position="181"/>
    </location>
</feature>
<dbReference type="OrthoDB" id="564996at2"/>
<evidence type="ECO:0000313" key="3">
    <source>
        <dbReference type="Proteomes" id="UP000010472"/>
    </source>
</evidence>
<proteinExistence type="predicted"/>
<dbReference type="KEGG" id="cep:Cri9333_3566"/>
<gene>
    <name evidence="2" type="ORF">Cri9333_3566</name>
</gene>
<sequence>MNSKLIQNTLTAVILTSLSTSAGIAVAQLKPNLEIRPGNIEINRPQLQLITTSISGKITNKGSNNGGKPNFACSDISVYLAIALPPSPPQGEPGISLPNYQNIGKSVKAQGNIATGCVYTLYVPNTGIGKPIYVFATSPEKWTTSVNVVDISPVDWTNPLQVTKGQKLENKDLRITATLIK</sequence>
<keyword evidence="1" id="KW-0732">Signal</keyword>